<evidence type="ECO:0000256" key="1">
    <source>
        <dbReference type="SAM" id="SignalP"/>
    </source>
</evidence>
<evidence type="ECO:0000313" key="2">
    <source>
        <dbReference type="EMBL" id="TWB63283.1"/>
    </source>
</evidence>
<dbReference type="EMBL" id="VITT01000004">
    <property type="protein sequence ID" value="TWB63283.1"/>
    <property type="molecule type" value="Genomic_DNA"/>
</dbReference>
<gene>
    <name evidence="2" type="ORF">FBZ92_10437</name>
</gene>
<name>A0A560IW55_9PROT</name>
<protein>
    <recommendedName>
        <fullName evidence="4">UrcA family protein</fullName>
    </recommendedName>
</protein>
<feature type="chain" id="PRO_5022122095" description="UrcA family protein" evidence="1">
    <location>
        <begin position="30"/>
        <end position="121"/>
    </location>
</feature>
<organism evidence="2 3">
    <name type="scientific">Nitrospirillum amazonense</name>
    <dbReference type="NCBI Taxonomy" id="28077"/>
    <lineage>
        <taxon>Bacteria</taxon>
        <taxon>Pseudomonadati</taxon>
        <taxon>Pseudomonadota</taxon>
        <taxon>Alphaproteobacteria</taxon>
        <taxon>Rhodospirillales</taxon>
        <taxon>Azospirillaceae</taxon>
        <taxon>Nitrospirillum</taxon>
    </lineage>
</organism>
<evidence type="ECO:0000313" key="3">
    <source>
        <dbReference type="Proteomes" id="UP000318050"/>
    </source>
</evidence>
<proteinExistence type="predicted"/>
<reference evidence="2 3" key="1">
    <citation type="submission" date="2019-06" db="EMBL/GenBank/DDBJ databases">
        <title>Genomic Encyclopedia of Type Strains, Phase IV (KMG-V): Genome sequencing to study the core and pangenomes of soil and plant-associated prokaryotes.</title>
        <authorList>
            <person name="Whitman W."/>
        </authorList>
    </citation>
    <scope>NUCLEOTIDE SEQUENCE [LARGE SCALE GENOMIC DNA]</scope>
    <source>
        <strain evidence="2 3">BR 11140</strain>
    </source>
</reference>
<evidence type="ECO:0008006" key="4">
    <source>
        <dbReference type="Google" id="ProtNLM"/>
    </source>
</evidence>
<dbReference type="Proteomes" id="UP000318050">
    <property type="component" value="Unassembled WGS sequence"/>
</dbReference>
<sequence>MNTRTLPMFIKTGVVAALLGATVAAPAFAAAPLTVTVTTTGIAAVQHACQSTLGLTVNNTDYAACVATLNRAVATAQPQNQRPTPIGNACAEVGLMPGTNGFERCVANLDGALNQVLLAPN</sequence>
<accession>A0A560IW55</accession>
<keyword evidence="1" id="KW-0732">Signal</keyword>
<dbReference type="AlphaFoldDB" id="A0A560IW55"/>
<feature type="signal peptide" evidence="1">
    <location>
        <begin position="1"/>
        <end position="29"/>
    </location>
</feature>
<comment type="caution">
    <text evidence="2">The sequence shown here is derived from an EMBL/GenBank/DDBJ whole genome shotgun (WGS) entry which is preliminary data.</text>
</comment>